<sequence length="297" mass="34969">MPATALRSRPVASRMTSGHHCREQIGGEDDKVDDSLQDRRPPGPQRDRRHEQRQSQQRHRLGADAERQRQPQHQANDRDCGDRQADRRQRRSQREVQAGLQPVAPCRIECRQTFRRQHQSGDHHADHRERQARRDHRLFDLCRQPLGEQHDDDQRDKQDAKCRPRGLVAGRRDMRLRLDIACRQEIVAVPHRLHQHERAVEDEADHRDEDQLRGGIGRPRRTGRVIGQDQRQDGQRRQRRQRRADPAQREALLAVHHPAGQQAQPDDEGQDDHDRGEHRVARQRGHVARSRHHQRHD</sequence>
<evidence type="ECO:0000313" key="3">
    <source>
        <dbReference type="EMBL" id="PAV92563.1"/>
    </source>
</evidence>
<organism evidence="3 4">
    <name type="scientific">Diploscapter pachys</name>
    <dbReference type="NCBI Taxonomy" id="2018661"/>
    <lineage>
        <taxon>Eukaryota</taxon>
        <taxon>Metazoa</taxon>
        <taxon>Ecdysozoa</taxon>
        <taxon>Nematoda</taxon>
        <taxon>Chromadorea</taxon>
        <taxon>Rhabditida</taxon>
        <taxon>Rhabditina</taxon>
        <taxon>Rhabditomorpha</taxon>
        <taxon>Rhabditoidea</taxon>
        <taxon>Rhabditidae</taxon>
        <taxon>Diploscapter</taxon>
    </lineage>
</organism>
<dbReference type="InterPro" id="IPR013087">
    <property type="entry name" value="Znf_C2H2_type"/>
</dbReference>
<keyword evidence="4" id="KW-1185">Reference proteome</keyword>
<feature type="domain" description="C2H2-type" evidence="2">
    <location>
        <begin position="106"/>
        <end position="127"/>
    </location>
</feature>
<evidence type="ECO:0000256" key="1">
    <source>
        <dbReference type="SAM" id="MobiDB-lite"/>
    </source>
</evidence>
<feature type="compositionally biased region" description="Basic and acidic residues" evidence="1">
    <location>
        <begin position="197"/>
        <end position="212"/>
    </location>
</feature>
<feature type="compositionally biased region" description="Basic residues" evidence="1">
    <location>
        <begin position="281"/>
        <end position="297"/>
    </location>
</feature>
<accession>A0A2A2M2F4</accession>
<feature type="compositionally biased region" description="Basic and acidic residues" evidence="1">
    <location>
        <begin position="61"/>
        <end position="87"/>
    </location>
</feature>
<dbReference type="PROSITE" id="PS00028">
    <property type="entry name" value="ZINC_FINGER_C2H2_1"/>
    <property type="match status" value="1"/>
</dbReference>
<feature type="region of interest" description="Disordered" evidence="1">
    <location>
        <begin position="197"/>
        <end position="297"/>
    </location>
</feature>
<gene>
    <name evidence="3" type="ORF">WR25_14994</name>
</gene>
<proteinExistence type="predicted"/>
<feature type="region of interest" description="Disordered" evidence="1">
    <location>
        <begin position="1"/>
        <end position="100"/>
    </location>
</feature>
<reference evidence="3 4" key="1">
    <citation type="journal article" date="2017" name="Curr. Biol.">
        <title>Genome architecture and evolution of a unichromosomal asexual nematode.</title>
        <authorList>
            <person name="Fradin H."/>
            <person name="Zegar C."/>
            <person name="Gutwein M."/>
            <person name="Lucas J."/>
            <person name="Kovtun M."/>
            <person name="Corcoran D."/>
            <person name="Baugh L.R."/>
            <person name="Kiontke K."/>
            <person name="Gunsalus K."/>
            <person name="Fitch D.H."/>
            <person name="Piano F."/>
        </authorList>
    </citation>
    <scope>NUCLEOTIDE SEQUENCE [LARGE SCALE GENOMIC DNA]</scope>
    <source>
        <strain evidence="3">PF1309</strain>
    </source>
</reference>
<evidence type="ECO:0000259" key="2">
    <source>
        <dbReference type="PROSITE" id="PS00028"/>
    </source>
</evidence>
<feature type="compositionally biased region" description="Basic and acidic residues" evidence="1">
    <location>
        <begin position="20"/>
        <end position="53"/>
    </location>
</feature>
<evidence type="ECO:0000313" key="4">
    <source>
        <dbReference type="Proteomes" id="UP000218231"/>
    </source>
</evidence>
<comment type="caution">
    <text evidence="3">The sequence shown here is derived from an EMBL/GenBank/DDBJ whole genome shotgun (WGS) entry which is preliminary data.</text>
</comment>
<dbReference type="Proteomes" id="UP000218231">
    <property type="component" value="Unassembled WGS sequence"/>
</dbReference>
<name>A0A2A2M2F4_9BILA</name>
<protein>
    <recommendedName>
        <fullName evidence="2">C2H2-type domain-containing protein</fullName>
    </recommendedName>
</protein>
<dbReference type="AlphaFoldDB" id="A0A2A2M2F4"/>
<dbReference type="EMBL" id="LIAE01006147">
    <property type="protein sequence ID" value="PAV92563.1"/>
    <property type="molecule type" value="Genomic_DNA"/>
</dbReference>